<geneLocation type="plasmid" evidence="1">
    <name>pDson01</name>
</geneLocation>
<dbReference type="RefSeq" id="WP_350241606.1">
    <property type="nucleotide sequence ID" value="NZ_CP158297.1"/>
</dbReference>
<keyword evidence="1" id="KW-0614">Plasmid</keyword>
<proteinExistence type="predicted"/>
<dbReference type="EMBL" id="CP158297">
    <property type="protein sequence ID" value="XBV83830.1"/>
    <property type="molecule type" value="Genomic_DNA"/>
</dbReference>
<name>A0AAU7U6E1_9DEIO</name>
<gene>
    <name evidence="1" type="ORF">ABOD76_01910</name>
</gene>
<protein>
    <submittedName>
        <fullName evidence="1">Uncharacterized protein</fullName>
    </submittedName>
</protein>
<reference evidence="1" key="1">
    <citation type="submission" date="2024-06" db="EMBL/GenBank/DDBJ databases">
        <title>Draft Genome Sequence of Deinococcus sonorensis Type Strain KR-87, a Biofilm Producing Representative of the Genus Deinococcus.</title>
        <authorList>
            <person name="Boren L.S."/>
            <person name="Grosso R.A."/>
            <person name="Hugenberg-Cox A.N."/>
            <person name="Hill J.T.E."/>
            <person name="Albert C.M."/>
            <person name="Tuohy J.M."/>
        </authorList>
    </citation>
    <scope>NUCLEOTIDE SEQUENCE</scope>
    <source>
        <strain evidence="1">KR-87</strain>
        <plasmid evidence="1">pDson01</plasmid>
    </source>
</reference>
<evidence type="ECO:0000313" key="1">
    <source>
        <dbReference type="EMBL" id="XBV83830.1"/>
    </source>
</evidence>
<dbReference type="KEGG" id="dsc:ABOD76_01910"/>
<organism evidence="1">
    <name type="scientific">Deinococcus sonorensis KR-87</name>
    <dbReference type="NCBI Taxonomy" id="694439"/>
    <lineage>
        <taxon>Bacteria</taxon>
        <taxon>Thermotogati</taxon>
        <taxon>Deinococcota</taxon>
        <taxon>Deinococci</taxon>
        <taxon>Deinococcales</taxon>
        <taxon>Deinococcaceae</taxon>
        <taxon>Deinococcus</taxon>
    </lineage>
</organism>
<dbReference type="AlphaFoldDB" id="A0AAU7U6E1"/>
<accession>A0AAU7U6E1</accession>
<sequence length="59" mass="6325">MKLTVTAETLKTLLNTSARSPESKIARKKTLAEARQMKGTAKAGQAEQLIAAIRAEGEL</sequence>